<dbReference type="OrthoDB" id="8122428at2759"/>
<dbReference type="GO" id="GO:0071555">
    <property type="term" value="P:cell wall organization"/>
    <property type="evidence" value="ECO:0007669"/>
    <property type="project" value="InterPro"/>
</dbReference>
<dbReference type="Gene3D" id="3.90.190.20">
    <property type="entry name" value="Mur ligase, C-terminal domain"/>
    <property type="match status" value="1"/>
</dbReference>
<evidence type="ECO:0000259" key="1">
    <source>
        <dbReference type="Pfam" id="PF02875"/>
    </source>
</evidence>
<dbReference type="NCBIfam" id="TIGR01081">
    <property type="entry name" value="mpl"/>
    <property type="match status" value="1"/>
</dbReference>
<dbReference type="Pfam" id="PF02875">
    <property type="entry name" value="Mur_ligase_C"/>
    <property type="match status" value="1"/>
</dbReference>
<dbReference type="InterPro" id="IPR050061">
    <property type="entry name" value="MurCDEF_pg_biosynth"/>
</dbReference>
<accession>A0A7R8X1Q4</accession>
<dbReference type="EMBL" id="OB698496">
    <property type="protein sequence ID" value="CAD7238249.1"/>
    <property type="molecule type" value="Genomic_DNA"/>
</dbReference>
<evidence type="ECO:0000259" key="2">
    <source>
        <dbReference type="Pfam" id="PF08245"/>
    </source>
</evidence>
<feature type="domain" description="Mur ligase central" evidence="2">
    <location>
        <begin position="32"/>
        <end position="175"/>
    </location>
</feature>
<feature type="domain" description="Mur ligase C-terminal" evidence="1">
    <location>
        <begin position="197"/>
        <end position="316"/>
    </location>
</feature>
<protein>
    <submittedName>
        <fullName evidence="3">Uncharacterized protein</fullName>
    </submittedName>
</protein>
<name>A0A7R8X1Q4_9CRUS</name>
<dbReference type="SUPFAM" id="SSF53623">
    <property type="entry name" value="MurD-like peptide ligases, catalytic domain"/>
    <property type="match status" value="1"/>
</dbReference>
<dbReference type="SUPFAM" id="SSF53244">
    <property type="entry name" value="MurD-like peptide ligases, peptide-binding domain"/>
    <property type="match status" value="1"/>
</dbReference>
<dbReference type="InterPro" id="IPR013221">
    <property type="entry name" value="Mur_ligase_cen"/>
</dbReference>
<dbReference type="PANTHER" id="PTHR43445">
    <property type="entry name" value="UDP-N-ACETYLMURAMATE--L-ALANINE LIGASE-RELATED"/>
    <property type="match status" value="1"/>
</dbReference>
<organism evidence="3">
    <name type="scientific">Cyprideis torosa</name>
    <dbReference type="NCBI Taxonomy" id="163714"/>
    <lineage>
        <taxon>Eukaryota</taxon>
        <taxon>Metazoa</taxon>
        <taxon>Ecdysozoa</taxon>
        <taxon>Arthropoda</taxon>
        <taxon>Crustacea</taxon>
        <taxon>Oligostraca</taxon>
        <taxon>Ostracoda</taxon>
        <taxon>Podocopa</taxon>
        <taxon>Podocopida</taxon>
        <taxon>Cytherocopina</taxon>
        <taxon>Cytheroidea</taxon>
        <taxon>Cytherideidae</taxon>
        <taxon>Cyprideis</taxon>
    </lineage>
</organism>
<dbReference type="InterPro" id="IPR004101">
    <property type="entry name" value="Mur_ligase_C"/>
</dbReference>
<dbReference type="InterPro" id="IPR036565">
    <property type="entry name" value="Mur-like_cat_sf"/>
</dbReference>
<feature type="non-terminal residue" evidence="3">
    <location>
        <position position="317"/>
    </location>
</feature>
<gene>
    <name evidence="3" type="ORF">CTOB1V02_LOCUS16064</name>
</gene>
<dbReference type="GO" id="GO:0005524">
    <property type="term" value="F:ATP binding"/>
    <property type="evidence" value="ECO:0007669"/>
    <property type="project" value="InterPro"/>
</dbReference>
<dbReference type="Gene3D" id="3.40.1190.10">
    <property type="entry name" value="Mur-like, catalytic domain"/>
    <property type="match status" value="1"/>
</dbReference>
<evidence type="ECO:0000313" key="3">
    <source>
        <dbReference type="EMBL" id="CAD7238249.1"/>
    </source>
</evidence>
<proteinExistence type="predicted"/>
<dbReference type="Pfam" id="PF08245">
    <property type="entry name" value="Mur_ligase_M"/>
    <property type="match status" value="1"/>
</dbReference>
<dbReference type="InterPro" id="IPR036615">
    <property type="entry name" value="Mur_ligase_C_dom_sf"/>
</dbReference>
<dbReference type="AlphaFoldDB" id="A0A7R8X1Q4"/>
<dbReference type="InterPro" id="IPR005757">
    <property type="entry name" value="Mpl"/>
</dbReference>
<reference evidence="3" key="1">
    <citation type="submission" date="2020-11" db="EMBL/GenBank/DDBJ databases">
        <authorList>
            <person name="Tran Van P."/>
        </authorList>
    </citation>
    <scope>NUCLEOTIDE SEQUENCE</scope>
</reference>
<dbReference type="PANTHER" id="PTHR43445:SF5">
    <property type="entry name" value="UDP-N-ACETYLMURAMATE--L-ALANYL-GAMMA-D-GLUTAMYL-MESO-2,6-DIAMINOHEPTANDIOATE LIGASE"/>
    <property type="match status" value="1"/>
</dbReference>
<dbReference type="GO" id="GO:0016881">
    <property type="term" value="F:acid-amino acid ligase activity"/>
    <property type="evidence" value="ECO:0007669"/>
    <property type="project" value="InterPro"/>
</dbReference>
<sequence>MLAWILDYAGLEPGFLIGGVPENFGVSARLGNSPFFVVEADEYDTAFFDKRSKFVHYRPRTLIINNIEFDHADIFPDLAAIQTQFHHLVRTLPSMGLLIAPQASLAVEQTLEKGLWSPLEVFNADAVDTGWSCRPLVADYSSMEVTLAGAVVGTLQWGLIGHHNASNALASIAAARHAGVPVTVSLEALAAFKGIKRRLEVKGEVGGVVVYDDFAHHPTAIQTTISGLRARVGSSARILAVMEPRSNTMKLGVTQKALAQSFSGADQVIFFEPEGLGWRVEELAVPEEHTHFRELDELVEHVVTEAHEGDHILVMSN</sequence>